<keyword evidence="8" id="KW-1133">Transmembrane helix</keyword>
<feature type="compositionally biased region" description="Low complexity" evidence="10">
    <location>
        <begin position="66"/>
        <end position="78"/>
    </location>
</feature>
<gene>
    <name evidence="12" type="ORF">GURASL_13090</name>
</gene>
<dbReference type="NCBIfam" id="TIGR01352">
    <property type="entry name" value="tonB_Cterm"/>
    <property type="match status" value="1"/>
</dbReference>
<keyword evidence="3" id="KW-0813">Transport</keyword>
<dbReference type="InterPro" id="IPR003538">
    <property type="entry name" value="TonB"/>
</dbReference>
<dbReference type="PANTHER" id="PTHR33446">
    <property type="entry name" value="PROTEIN TONB-RELATED"/>
    <property type="match status" value="1"/>
</dbReference>
<comment type="subcellular location">
    <subcellularLocation>
        <location evidence="1">Cell inner membrane</location>
        <topology evidence="1">Single-pass membrane protein</topology>
        <orientation evidence="1">Periplasmic side</orientation>
    </subcellularLocation>
</comment>
<feature type="region of interest" description="Disordered" evidence="10">
    <location>
        <begin position="57"/>
        <end position="83"/>
    </location>
</feature>
<sequence length="256" mass="26442">MHSREYPGRFVAWSLLAHAVLIAGLVAVVEWRPPRLLVPAILVDLVVAESPPPVPAMPTVAPQPGPVRRGAPPAAGARKQPVEPRQAAAIPLVTARSAAVPSVTVAPVGEPVRAAAPAVAVPVTQPAALAPPAASSPPAGAVGGGDRTERPAYSGPATGEKERYLTLLRQLIEGRKEYPAMARRGRLEGTVRVRFAVARDGTVRAVEVARSSGVPLLDAGAVRAVNRAGAFPPLPAALAGDEAHFEVPLVFSLSPR</sequence>
<dbReference type="Proteomes" id="UP001317705">
    <property type="component" value="Chromosome"/>
</dbReference>
<evidence type="ECO:0000256" key="5">
    <source>
        <dbReference type="ARBA" id="ARBA00022519"/>
    </source>
</evidence>
<keyword evidence="13" id="KW-1185">Reference proteome</keyword>
<evidence type="ECO:0000313" key="13">
    <source>
        <dbReference type="Proteomes" id="UP001317705"/>
    </source>
</evidence>
<feature type="compositionally biased region" description="Low complexity" evidence="10">
    <location>
        <begin position="128"/>
        <end position="140"/>
    </location>
</feature>
<accession>A0ABN6VU78</accession>
<feature type="domain" description="TonB C-terminal" evidence="11">
    <location>
        <begin position="163"/>
        <end position="256"/>
    </location>
</feature>
<dbReference type="PANTHER" id="PTHR33446:SF2">
    <property type="entry name" value="PROTEIN TONB"/>
    <property type="match status" value="1"/>
</dbReference>
<dbReference type="RefSeq" id="WP_282002821.1">
    <property type="nucleotide sequence ID" value="NZ_AP027151.1"/>
</dbReference>
<keyword evidence="4" id="KW-1003">Cell membrane</keyword>
<evidence type="ECO:0000256" key="3">
    <source>
        <dbReference type="ARBA" id="ARBA00022448"/>
    </source>
</evidence>
<evidence type="ECO:0000256" key="10">
    <source>
        <dbReference type="SAM" id="MobiDB-lite"/>
    </source>
</evidence>
<proteinExistence type="inferred from homology"/>
<dbReference type="PRINTS" id="PR01374">
    <property type="entry name" value="TONBPROTEIN"/>
</dbReference>
<dbReference type="InterPro" id="IPR037682">
    <property type="entry name" value="TonB_C"/>
</dbReference>
<feature type="region of interest" description="Disordered" evidence="10">
    <location>
        <begin position="128"/>
        <end position="159"/>
    </location>
</feature>
<name>A0ABN6VU78_9BACT</name>
<evidence type="ECO:0000259" key="11">
    <source>
        <dbReference type="PROSITE" id="PS52015"/>
    </source>
</evidence>
<keyword evidence="7" id="KW-0653">Protein transport</keyword>
<evidence type="ECO:0000256" key="7">
    <source>
        <dbReference type="ARBA" id="ARBA00022927"/>
    </source>
</evidence>
<evidence type="ECO:0000256" key="4">
    <source>
        <dbReference type="ARBA" id="ARBA00022475"/>
    </source>
</evidence>
<evidence type="ECO:0000256" key="8">
    <source>
        <dbReference type="ARBA" id="ARBA00022989"/>
    </source>
</evidence>
<keyword evidence="6" id="KW-0812">Transmembrane</keyword>
<dbReference type="InterPro" id="IPR006260">
    <property type="entry name" value="TonB/TolA_C"/>
</dbReference>
<dbReference type="Pfam" id="PF03544">
    <property type="entry name" value="TonB_C"/>
    <property type="match status" value="1"/>
</dbReference>
<reference evidence="12 13" key="1">
    <citation type="submission" date="2022-12" db="EMBL/GenBank/DDBJ databases">
        <title>Polyphasic characterization of Geotalea uranireducens NIT-SL11 newly isolated from a complex of sewage sludge and microbially reduced graphene oxide.</title>
        <authorList>
            <person name="Xie L."/>
            <person name="Yoshida N."/>
            <person name="Meng L."/>
        </authorList>
    </citation>
    <scope>NUCLEOTIDE SEQUENCE [LARGE SCALE GENOMIC DNA]</scope>
    <source>
        <strain evidence="12 13">NIT-SL11</strain>
    </source>
</reference>
<evidence type="ECO:0000313" key="12">
    <source>
        <dbReference type="EMBL" id="BDV42386.1"/>
    </source>
</evidence>
<dbReference type="EMBL" id="AP027151">
    <property type="protein sequence ID" value="BDV42386.1"/>
    <property type="molecule type" value="Genomic_DNA"/>
</dbReference>
<comment type="similarity">
    <text evidence="2">Belongs to the TonB family.</text>
</comment>
<dbReference type="InterPro" id="IPR051045">
    <property type="entry name" value="TonB-dependent_transducer"/>
</dbReference>
<dbReference type="Gene3D" id="3.30.1150.10">
    <property type="match status" value="1"/>
</dbReference>
<protein>
    <recommendedName>
        <fullName evidence="11">TonB C-terminal domain-containing protein</fullName>
    </recommendedName>
</protein>
<evidence type="ECO:0000256" key="9">
    <source>
        <dbReference type="ARBA" id="ARBA00023136"/>
    </source>
</evidence>
<dbReference type="PROSITE" id="PS52015">
    <property type="entry name" value="TONB_CTD"/>
    <property type="match status" value="1"/>
</dbReference>
<evidence type="ECO:0000256" key="2">
    <source>
        <dbReference type="ARBA" id="ARBA00006555"/>
    </source>
</evidence>
<evidence type="ECO:0000256" key="1">
    <source>
        <dbReference type="ARBA" id="ARBA00004383"/>
    </source>
</evidence>
<evidence type="ECO:0000256" key="6">
    <source>
        <dbReference type="ARBA" id="ARBA00022692"/>
    </source>
</evidence>
<dbReference type="SUPFAM" id="SSF74653">
    <property type="entry name" value="TolA/TonB C-terminal domain"/>
    <property type="match status" value="1"/>
</dbReference>
<organism evidence="12 13">
    <name type="scientific">Geotalea uraniireducens</name>
    <dbReference type="NCBI Taxonomy" id="351604"/>
    <lineage>
        <taxon>Bacteria</taxon>
        <taxon>Pseudomonadati</taxon>
        <taxon>Thermodesulfobacteriota</taxon>
        <taxon>Desulfuromonadia</taxon>
        <taxon>Geobacterales</taxon>
        <taxon>Geobacteraceae</taxon>
        <taxon>Geotalea</taxon>
    </lineage>
</organism>
<keyword evidence="5" id="KW-0997">Cell inner membrane</keyword>
<keyword evidence="9" id="KW-0472">Membrane</keyword>